<evidence type="ECO:0000313" key="1">
    <source>
        <dbReference type="EMBL" id="RDU66393.1"/>
    </source>
</evidence>
<dbReference type="PRINTS" id="PR01776">
    <property type="entry name" value="HPOMPFAMILY"/>
</dbReference>
<dbReference type="AlphaFoldDB" id="A0A3D8IMR9"/>
<dbReference type="Pfam" id="PF01856">
    <property type="entry name" value="HP_OMP"/>
    <property type="match status" value="1"/>
</dbReference>
<keyword evidence="2" id="KW-1185">Reference proteome</keyword>
<evidence type="ECO:0008006" key="3">
    <source>
        <dbReference type="Google" id="ProtNLM"/>
    </source>
</evidence>
<proteinExistence type="predicted"/>
<sequence length="225" mass="24113">MYLYYYDNINIALAEGDEGGSGIFIGFDTGYTISFSDTTTIDQGTTKVLATTAPAFINVGLKLGYSHYFGSLFGVRGYVDYNYGFNIGNTKTTENNVTTNINNLSSLHNITFNVDALINFYNSDSISFGAFAGIGVGYGLMNSNINEQNVQTTTKVADGFILPVNLGLSLIAGGKHRIDLTMKIPCLGLKHVPEPGQGGGGGDPIPTETQITRMLIGTIGYSYTF</sequence>
<gene>
    <name evidence="1" type="ORF">CQA53_04040</name>
</gene>
<organism evidence="1 2">
    <name type="scientific">Helicobacter didelphidarum</name>
    <dbReference type="NCBI Taxonomy" id="2040648"/>
    <lineage>
        <taxon>Bacteria</taxon>
        <taxon>Pseudomonadati</taxon>
        <taxon>Campylobacterota</taxon>
        <taxon>Epsilonproteobacteria</taxon>
        <taxon>Campylobacterales</taxon>
        <taxon>Helicobacteraceae</taxon>
        <taxon>Helicobacter</taxon>
    </lineage>
</organism>
<protein>
    <recommendedName>
        <fullName evidence="3">Outer membrane beta-barrel protein</fullName>
    </recommendedName>
</protein>
<dbReference type="OrthoDB" id="5323004at2"/>
<dbReference type="InterPro" id="IPR002718">
    <property type="entry name" value="OMP_Helicobacter"/>
</dbReference>
<evidence type="ECO:0000313" key="2">
    <source>
        <dbReference type="Proteomes" id="UP000256379"/>
    </source>
</evidence>
<accession>A0A3D8IMR9</accession>
<name>A0A3D8IMR9_9HELI</name>
<comment type="caution">
    <text evidence="1">The sequence shown here is derived from an EMBL/GenBank/DDBJ whole genome shotgun (WGS) entry which is preliminary data.</text>
</comment>
<dbReference type="EMBL" id="NXLQ01000005">
    <property type="protein sequence ID" value="RDU66393.1"/>
    <property type="molecule type" value="Genomic_DNA"/>
</dbReference>
<reference evidence="1 2" key="1">
    <citation type="submission" date="2018-04" db="EMBL/GenBank/DDBJ databases">
        <title>Novel Campyloabacter and Helicobacter Species and Strains.</title>
        <authorList>
            <person name="Mannion A.J."/>
            <person name="Shen Z."/>
            <person name="Fox J.G."/>
        </authorList>
    </citation>
    <scope>NUCLEOTIDE SEQUENCE [LARGE SCALE GENOMIC DNA]</scope>
    <source>
        <strain evidence="1 2">MIT 17-337</strain>
    </source>
</reference>
<dbReference type="Proteomes" id="UP000256379">
    <property type="component" value="Unassembled WGS sequence"/>
</dbReference>